<reference evidence="1 2" key="1">
    <citation type="submission" date="2019-08" db="EMBL/GenBank/DDBJ databases">
        <authorList>
            <person name="Peeters C."/>
        </authorList>
    </citation>
    <scope>NUCLEOTIDE SEQUENCE [LARGE SCALE GENOMIC DNA]</scope>
    <source>
        <strain evidence="1 2">LMG 18089</strain>
    </source>
</reference>
<proteinExistence type="predicted"/>
<sequence length="204" mass="22850">MRGFFIAMKASLIVAHLRAHCPIFARRVFAGIDWETLEGQGKLSMPAAYVIEMDDTAQANDLDTGIRQVVTDTFDVCVALAAPDERSGASVDLIDTVRAALLLALAGWKPEPQFDPVQYEGKQLVLTNRFRSVYRFTFSAEWQLGRNDPSDPAETWHEWYLDGLPELEGITINVDVIDPAFDKNLSHHGPDGRIEVTLKEEFKT</sequence>
<dbReference type="Pfam" id="PF23840">
    <property type="entry name" value="Phage_tail_terminator"/>
    <property type="match status" value="1"/>
</dbReference>
<accession>A0A5E5P2U8</accession>
<name>A0A5E5P2U8_9BURK</name>
<evidence type="ECO:0000313" key="2">
    <source>
        <dbReference type="Proteomes" id="UP000364291"/>
    </source>
</evidence>
<dbReference type="AlphaFoldDB" id="A0A5E5P2U8"/>
<organism evidence="1 2">
    <name type="scientific">Pandoraea apista</name>
    <dbReference type="NCBI Taxonomy" id="93218"/>
    <lineage>
        <taxon>Bacteria</taxon>
        <taxon>Pseudomonadati</taxon>
        <taxon>Pseudomonadota</taxon>
        <taxon>Betaproteobacteria</taxon>
        <taxon>Burkholderiales</taxon>
        <taxon>Burkholderiaceae</taxon>
        <taxon>Pandoraea</taxon>
    </lineage>
</organism>
<gene>
    <name evidence="1" type="ORF">PAP18089_01913</name>
</gene>
<dbReference type="InterPro" id="IPR056912">
    <property type="entry name" value="Phage_JBD30_tail_term-like"/>
</dbReference>
<dbReference type="EMBL" id="CABPSX010000003">
    <property type="protein sequence ID" value="VVG70941.1"/>
    <property type="molecule type" value="Genomic_DNA"/>
</dbReference>
<protein>
    <recommendedName>
        <fullName evidence="3">Bacteriophage protein</fullName>
    </recommendedName>
</protein>
<evidence type="ECO:0000313" key="1">
    <source>
        <dbReference type="EMBL" id="VVG70941.1"/>
    </source>
</evidence>
<evidence type="ECO:0008006" key="3">
    <source>
        <dbReference type="Google" id="ProtNLM"/>
    </source>
</evidence>
<dbReference type="Proteomes" id="UP000364291">
    <property type="component" value="Unassembled WGS sequence"/>
</dbReference>